<dbReference type="GO" id="GO:0005484">
    <property type="term" value="F:SNAP receptor activity"/>
    <property type="evidence" value="ECO:0007669"/>
    <property type="project" value="InterPro"/>
</dbReference>
<protein>
    <recommendedName>
        <fullName evidence="8">Membrin</fullName>
    </recommendedName>
</protein>
<dbReference type="Pfam" id="PF12352">
    <property type="entry name" value="V-SNARE_C"/>
    <property type="match status" value="1"/>
</dbReference>
<dbReference type="PIRSF" id="PIRSF028865">
    <property type="entry name" value="Membrin-2"/>
    <property type="match status" value="1"/>
</dbReference>
<dbReference type="PANTHER" id="PTHR21230:SF1">
    <property type="entry name" value="GOLGI SNAP RECEPTOR COMPLEX MEMBER 2"/>
    <property type="match status" value="1"/>
</dbReference>
<dbReference type="GO" id="GO:0031902">
    <property type="term" value="C:late endosome membrane"/>
    <property type="evidence" value="ECO:0007669"/>
    <property type="project" value="TreeGrafter"/>
</dbReference>
<dbReference type="EMBL" id="FNXT01001050">
    <property type="protein sequence ID" value="SZX71428.1"/>
    <property type="molecule type" value="Genomic_DNA"/>
</dbReference>
<comment type="function">
    <text evidence="8">Involved in transport of proteins from the cis/medial-Golgi to the trans-Golgi network.</text>
</comment>
<dbReference type="GO" id="GO:0012507">
    <property type="term" value="C:ER to Golgi transport vesicle membrane"/>
    <property type="evidence" value="ECO:0007669"/>
    <property type="project" value="TreeGrafter"/>
</dbReference>
<keyword evidence="7 8" id="KW-0472">Membrane</keyword>
<evidence type="ECO:0000256" key="6">
    <source>
        <dbReference type="ARBA" id="ARBA00023034"/>
    </source>
</evidence>
<keyword evidence="6" id="KW-0333">Golgi apparatus</keyword>
<dbReference type="GO" id="GO:0005789">
    <property type="term" value="C:endoplasmic reticulum membrane"/>
    <property type="evidence" value="ECO:0007669"/>
    <property type="project" value="TreeGrafter"/>
</dbReference>
<keyword evidence="2 8" id="KW-0813">Transport</keyword>
<evidence type="ECO:0000256" key="3">
    <source>
        <dbReference type="ARBA" id="ARBA00022692"/>
    </source>
</evidence>
<dbReference type="PANTHER" id="PTHR21230">
    <property type="entry name" value="VESICLE TRANSPORT V-SNARE PROTEIN VTI1-RELATED"/>
    <property type="match status" value="1"/>
</dbReference>
<evidence type="ECO:0000256" key="1">
    <source>
        <dbReference type="ARBA" id="ARBA00004409"/>
    </source>
</evidence>
<evidence type="ECO:0000313" key="10">
    <source>
        <dbReference type="EMBL" id="SZX71428.1"/>
    </source>
</evidence>
<reference evidence="11 12" key="1">
    <citation type="submission" date="2016-10" db="EMBL/GenBank/DDBJ databases">
        <authorList>
            <person name="Cai Z."/>
        </authorList>
    </citation>
    <scope>NUCLEOTIDE SEQUENCE [LARGE SCALE GENOMIC DNA]</scope>
</reference>
<dbReference type="Gene3D" id="1.20.5.110">
    <property type="match status" value="1"/>
</dbReference>
<evidence type="ECO:0000256" key="7">
    <source>
        <dbReference type="ARBA" id="ARBA00023136"/>
    </source>
</evidence>
<evidence type="ECO:0000256" key="9">
    <source>
        <dbReference type="SAM" id="Phobius"/>
    </source>
</evidence>
<evidence type="ECO:0000256" key="8">
    <source>
        <dbReference type="PIRNR" id="PIRNR028865"/>
    </source>
</evidence>
<dbReference type="STRING" id="3088.A0A383W8E1"/>
<dbReference type="InterPro" id="IPR027027">
    <property type="entry name" value="GOSR2/Membrin/Bos1"/>
</dbReference>
<dbReference type="AlphaFoldDB" id="A0A383W8E1"/>
<proteinExistence type="inferred from homology"/>
<evidence type="ECO:0000256" key="2">
    <source>
        <dbReference type="ARBA" id="ARBA00022448"/>
    </source>
</evidence>
<keyword evidence="12" id="KW-1185">Reference proteome</keyword>
<gene>
    <name evidence="10" type="ORF">BQ4739_LOCUS11577</name>
    <name evidence="11" type="ORF">BQ4739_LOCUS13716</name>
</gene>
<sequence length="222" mass="25265">MSDLPALHARATKLILALRAGLGRLESVEHGEGPGDPAALARDLQQKLAELQRISRELDSSWRMALVRQQTAKHDVWKRKVEQVSDEADFLRQSLDRFGGRQVARQREAADREELLARAEMGRQIKDAMDEEAAVMGHVTRSRRMMSEMFEQGGSILANMSQNRERIKRAQKKMLDVLNSVGMGESVLRMIERRHKADVYLALGGMGTIGLLTFGLIWWRWF</sequence>
<evidence type="ECO:0000256" key="4">
    <source>
        <dbReference type="ARBA" id="ARBA00022927"/>
    </source>
</evidence>
<dbReference type="SUPFAM" id="SSF58038">
    <property type="entry name" value="SNARE fusion complex"/>
    <property type="match status" value="1"/>
</dbReference>
<dbReference type="EMBL" id="FNXT01001192">
    <property type="protein sequence ID" value="SZX73442.1"/>
    <property type="molecule type" value="Genomic_DNA"/>
</dbReference>
<dbReference type="Proteomes" id="UP000256970">
    <property type="component" value="Unassembled WGS sequence"/>
</dbReference>
<evidence type="ECO:0000313" key="11">
    <source>
        <dbReference type="EMBL" id="SZX73442.1"/>
    </source>
</evidence>
<evidence type="ECO:0000256" key="5">
    <source>
        <dbReference type="ARBA" id="ARBA00022989"/>
    </source>
</evidence>
<keyword evidence="3 9" id="KW-0812">Transmembrane</keyword>
<keyword evidence="5 9" id="KW-1133">Transmembrane helix</keyword>
<feature type="transmembrane region" description="Helical" evidence="9">
    <location>
        <begin position="199"/>
        <end position="219"/>
    </location>
</feature>
<dbReference type="GO" id="GO:0000149">
    <property type="term" value="F:SNARE binding"/>
    <property type="evidence" value="ECO:0007669"/>
    <property type="project" value="TreeGrafter"/>
</dbReference>
<dbReference type="GO" id="GO:0031201">
    <property type="term" value="C:SNARE complex"/>
    <property type="evidence" value="ECO:0007669"/>
    <property type="project" value="TreeGrafter"/>
</dbReference>
<dbReference type="GO" id="GO:0000139">
    <property type="term" value="C:Golgi membrane"/>
    <property type="evidence" value="ECO:0007669"/>
    <property type="project" value="UniProtKB-SubCell"/>
</dbReference>
<keyword evidence="4 8" id="KW-0653">Protein transport</keyword>
<accession>A0A383W8E1</accession>
<name>A0A383W8E1_TETOB</name>
<dbReference type="GO" id="GO:0006906">
    <property type="term" value="P:vesicle fusion"/>
    <property type="evidence" value="ECO:0007669"/>
    <property type="project" value="TreeGrafter"/>
</dbReference>
<comment type="subcellular location">
    <subcellularLocation>
        <location evidence="1">Golgi apparatus membrane</location>
        <topology evidence="1">Single-pass type IV membrane protein</topology>
    </subcellularLocation>
</comment>
<evidence type="ECO:0000313" key="12">
    <source>
        <dbReference type="Proteomes" id="UP000256970"/>
    </source>
</evidence>
<comment type="similarity">
    <text evidence="8">Belongs to the GOSR2 family.</text>
</comment>
<dbReference type="GO" id="GO:0015031">
    <property type="term" value="P:protein transport"/>
    <property type="evidence" value="ECO:0007669"/>
    <property type="project" value="UniProtKB-KW"/>
</dbReference>
<organism evidence="11 12">
    <name type="scientific">Tetradesmus obliquus</name>
    <name type="common">Green alga</name>
    <name type="synonym">Acutodesmus obliquus</name>
    <dbReference type="NCBI Taxonomy" id="3088"/>
    <lineage>
        <taxon>Eukaryota</taxon>
        <taxon>Viridiplantae</taxon>
        <taxon>Chlorophyta</taxon>
        <taxon>core chlorophytes</taxon>
        <taxon>Chlorophyceae</taxon>
        <taxon>CS clade</taxon>
        <taxon>Sphaeropleales</taxon>
        <taxon>Scenedesmaceae</taxon>
        <taxon>Tetradesmus</taxon>
    </lineage>
</organism>